<evidence type="ECO:0000256" key="2">
    <source>
        <dbReference type="ARBA" id="ARBA00005751"/>
    </source>
</evidence>
<dbReference type="SUPFAM" id="SSF103491">
    <property type="entry name" value="Preprotein translocase SecY subunit"/>
    <property type="match status" value="1"/>
</dbReference>
<dbReference type="KEGG" id="spk:MGAS9429_Spy0064"/>
<comment type="function">
    <text evidence="10">The central subunit of the protein translocation channel SecYEG. Consists of two halves formed by TMs 1-5 and 6-10. These two domains form a lateral gate at the front which open onto the bilayer between TMs 2 and 7, and are clamped together by SecE at the back. The channel is closed by both a pore ring composed of hydrophobic SecY resides and a short helix (helix 2A) on the extracellular side of the membrane which forms a plug. The plug probably moves laterally to allow the channel to open. The ring and the pore may move independently.</text>
</comment>
<feature type="transmembrane region" description="Helical" evidence="10">
    <location>
        <begin position="283"/>
        <end position="305"/>
    </location>
</feature>
<dbReference type="Pfam" id="PF00344">
    <property type="entry name" value="SecY"/>
    <property type="match status" value="1"/>
</dbReference>
<feature type="transmembrane region" description="Helical" evidence="10">
    <location>
        <begin position="325"/>
        <end position="346"/>
    </location>
</feature>
<dbReference type="HOGENOM" id="CLU_030313_0_1_9"/>
<evidence type="ECO:0000256" key="1">
    <source>
        <dbReference type="ARBA" id="ARBA00004141"/>
    </source>
</evidence>
<organism evidence="12 13">
    <name type="scientific">Streptococcus pyogenes serotype M12 (strain MGAS9429)</name>
    <dbReference type="NCBI Taxonomy" id="370551"/>
    <lineage>
        <taxon>Bacteria</taxon>
        <taxon>Bacillati</taxon>
        <taxon>Bacillota</taxon>
        <taxon>Bacilli</taxon>
        <taxon>Lactobacillales</taxon>
        <taxon>Streptococcaceae</taxon>
        <taxon>Streptococcus</taxon>
    </lineage>
</organism>
<protein>
    <recommendedName>
        <fullName evidence="9 10">Protein translocase subunit SecY</fullName>
    </recommendedName>
</protein>
<evidence type="ECO:0000256" key="3">
    <source>
        <dbReference type="ARBA" id="ARBA00022448"/>
    </source>
</evidence>
<feature type="transmembrane region" description="Helical" evidence="10">
    <location>
        <begin position="165"/>
        <end position="184"/>
    </location>
</feature>
<dbReference type="InterPro" id="IPR030659">
    <property type="entry name" value="SecY_CS"/>
</dbReference>
<dbReference type="Proteomes" id="UP000002433">
    <property type="component" value="Chromosome"/>
</dbReference>
<evidence type="ECO:0000313" key="12">
    <source>
        <dbReference type="EMBL" id="ABF31252.1"/>
    </source>
</evidence>
<accession>Q1JNZ7</accession>
<evidence type="ECO:0000313" key="13">
    <source>
        <dbReference type="Proteomes" id="UP000002433"/>
    </source>
</evidence>
<name>Q1JNZ7_STRPC</name>
<evidence type="ECO:0000256" key="11">
    <source>
        <dbReference type="RuleBase" id="RU004349"/>
    </source>
</evidence>
<evidence type="ECO:0000256" key="8">
    <source>
        <dbReference type="ARBA" id="ARBA00023136"/>
    </source>
</evidence>
<dbReference type="HAMAP" id="MF_01465">
    <property type="entry name" value="SecY"/>
    <property type="match status" value="1"/>
</dbReference>
<comment type="subcellular location">
    <subcellularLocation>
        <location evidence="10">Cell membrane</location>
        <topology evidence="10">Multi-pass membrane protein</topology>
    </subcellularLocation>
    <subcellularLocation>
        <location evidence="1">Membrane</location>
        <topology evidence="1">Multi-pass membrane protein</topology>
    </subcellularLocation>
</comment>
<evidence type="ECO:0000256" key="6">
    <source>
        <dbReference type="ARBA" id="ARBA00022989"/>
    </source>
</evidence>
<dbReference type="PANTHER" id="PTHR10906">
    <property type="entry name" value="SECY/SEC61-ALPHA FAMILY MEMBER"/>
    <property type="match status" value="1"/>
</dbReference>
<evidence type="ECO:0000256" key="10">
    <source>
        <dbReference type="HAMAP-Rule" id="MF_01465"/>
    </source>
</evidence>
<feature type="transmembrane region" description="Helical" evidence="10">
    <location>
        <begin position="232"/>
        <end position="252"/>
    </location>
</feature>
<dbReference type="AlphaFoldDB" id="Q1JNZ7"/>
<feature type="transmembrane region" description="Helical" evidence="10">
    <location>
        <begin position="35"/>
        <end position="53"/>
    </location>
</feature>
<dbReference type="GO" id="GO:0065002">
    <property type="term" value="P:intracellular protein transmembrane transport"/>
    <property type="evidence" value="ECO:0007669"/>
    <property type="project" value="UniProtKB-UniRule"/>
</dbReference>
<evidence type="ECO:0000256" key="4">
    <source>
        <dbReference type="ARBA" id="ARBA00022692"/>
    </source>
</evidence>
<dbReference type="InterPro" id="IPR002208">
    <property type="entry name" value="SecY/SEC61-alpha"/>
</dbReference>
<comment type="similarity">
    <text evidence="2 10 11">Belongs to the SecY/SEC61-alpha family.</text>
</comment>
<keyword evidence="8 10" id="KW-0472">Membrane</keyword>
<dbReference type="GO" id="GO:0005886">
    <property type="term" value="C:plasma membrane"/>
    <property type="evidence" value="ECO:0007669"/>
    <property type="project" value="UniProtKB-SubCell"/>
</dbReference>
<feature type="transmembrane region" description="Helical" evidence="10">
    <location>
        <begin position="132"/>
        <end position="153"/>
    </location>
</feature>
<keyword evidence="7 10" id="KW-0811">Translocation</keyword>
<dbReference type="PIRSF" id="PIRSF004557">
    <property type="entry name" value="SecY"/>
    <property type="match status" value="1"/>
</dbReference>
<keyword evidence="4 10" id="KW-0812">Transmembrane</keyword>
<dbReference type="Gene3D" id="1.10.3370.10">
    <property type="entry name" value="SecY subunit domain"/>
    <property type="match status" value="1"/>
</dbReference>
<proteinExistence type="inferred from homology"/>
<dbReference type="NCBIfam" id="TIGR00967">
    <property type="entry name" value="3a0501s007"/>
    <property type="match status" value="1"/>
</dbReference>
<dbReference type="PROSITE" id="PS00755">
    <property type="entry name" value="SECY_1"/>
    <property type="match status" value="1"/>
</dbReference>
<keyword evidence="5 10" id="KW-0653">Protein transport</keyword>
<keyword evidence="6 10" id="KW-1133">Transmembrane helix</keyword>
<evidence type="ECO:0000256" key="7">
    <source>
        <dbReference type="ARBA" id="ARBA00023010"/>
    </source>
</evidence>
<dbReference type="InterPro" id="IPR023201">
    <property type="entry name" value="SecY_dom_sf"/>
</dbReference>
<dbReference type="FunFam" id="1.10.3370.10:FF:000001">
    <property type="entry name" value="Preprotein translocase subunit SecY"/>
    <property type="match status" value="1"/>
</dbReference>
<evidence type="ECO:0000256" key="9">
    <source>
        <dbReference type="ARBA" id="ARBA00039733"/>
    </source>
</evidence>
<gene>
    <name evidence="10 12" type="primary">secY</name>
    <name evidence="12" type="ordered locus">MGAS9429_Spy0064</name>
</gene>
<feature type="transmembrane region" description="Helical" evidence="10">
    <location>
        <begin position="191"/>
        <end position="212"/>
    </location>
</feature>
<evidence type="ECO:0000256" key="5">
    <source>
        <dbReference type="ARBA" id="ARBA00022927"/>
    </source>
</evidence>
<dbReference type="EMBL" id="CP000259">
    <property type="protein sequence ID" value="ABF31252.1"/>
    <property type="molecule type" value="Genomic_DNA"/>
</dbReference>
<keyword evidence="10" id="KW-1003">Cell membrane</keyword>
<feature type="transmembrane region" description="Helical" evidence="10">
    <location>
        <begin position="384"/>
        <end position="402"/>
    </location>
</feature>
<dbReference type="GO" id="GO:0043952">
    <property type="term" value="P:protein transport by the Sec complex"/>
    <property type="evidence" value="ECO:0007669"/>
    <property type="project" value="UniProtKB-UniRule"/>
</dbReference>
<feature type="transmembrane region" description="Helical" evidence="10">
    <location>
        <begin position="84"/>
        <end position="104"/>
    </location>
</feature>
<dbReference type="InterPro" id="IPR026593">
    <property type="entry name" value="SecY"/>
</dbReference>
<reference evidence="12 13" key="1">
    <citation type="journal article" date="2006" name="Proc. Natl. Acad. Sci. U.S.A.">
        <title>Molecular genetic anatomy of inter- and intraserotype variation in the human bacterial pathogen group A Streptococcus.</title>
        <authorList>
            <person name="Beres S.B."/>
            <person name="Richter E.W."/>
            <person name="Nagiec M.J."/>
            <person name="Sumby P."/>
            <person name="Porcella S.F."/>
            <person name="DeLeo F.R."/>
            <person name="Musser J.M."/>
        </authorList>
    </citation>
    <scope>NUCLEOTIDE SEQUENCE [LARGE SCALE GENOMIC DNA]</scope>
    <source>
        <strain evidence="12 13">MGAS9429</strain>
    </source>
</reference>
<keyword evidence="3 10" id="KW-0813">Transport</keyword>
<dbReference type="GO" id="GO:0006605">
    <property type="term" value="P:protein targeting"/>
    <property type="evidence" value="ECO:0007669"/>
    <property type="project" value="UniProtKB-UniRule"/>
</dbReference>
<feature type="transmembrane region" description="Helical" evidence="10">
    <location>
        <begin position="408"/>
        <end position="430"/>
    </location>
</feature>
<sequence length="450" mass="49421">MLKVVQSKSSNEGILIMFLKILKDALKIKTVRNKIFFTIFIILVFRIGTHITVPGVNAKSLEQLSELPFLNMLNLVSGNAMRNFSVFSMGVSPYITASIVVQLLQMDILPKFVEWGKQGEVGRRKLNQATRYISLVLAFAQSIGITAGFNTLSNVALVKTPDIKTYLLIGALLTTGSVIVTWLGEQITDKGFGNGVSMIIFAGIISSIPSAIATIREDYFVNVKASDLHSSYLIVGILIIAVLAIVFFTTYVQQAEYKIPIQYTKLMQGAPTSSYLPLKVNPAGVIPVIFASSITTIPSTIIPFVQNGRDLPWLNRLQEIFNYQTPVGMIVYALLIILFSFFYTFVQVNPEKTAENLQKNSSYIPSVRPGRETEQFMSALLKKLATVGAIFLAFISLAPIAAQQALNLSSSIALGGTSLLILISTGIEGMKQLEGYLLKRKYVGFMNTAE</sequence>
<comment type="subunit">
    <text evidence="10">Component of the Sec protein translocase complex. Heterotrimer consisting of SecY, SecE and SecG subunits. The heterotrimers can form oligomers, although 1 heterotrimer is thought to be able to translocate proteins. Interacts with the ribosome. Interacts with SecDF, and other proteins may be involved. Interacts with SecA.</text>
</comment>
<dbReference type="PRINTS" id="PR00303">
    <property type="entry name" value="SECYTRNLCASE"/>
</dbReference>